<comment type="caution">
    <text evidence="2">The sequence shown here is derived from an EMBL/GenBank/DDBJ whole genome shotgun (WGS) entry which is preliminary data.</text>
</comment>
<dbReference type="Pfam" id="PF10067">
    <property type="entry name" value="DUF2306"/>
    <property type="match status" value="1"/>
</dbReference>
<dbReference type="RefSeq" id="WP_165048058.1">
    <property type="nucleotide sequence ID" value="NZ_JAALFE010000004.1"/>
</dbReference>
<keyword evidence="1" id="KW-0812">Transmembrane</keyword>
<feature type="transmembrane region" description="Helical" evidence="1">
    <location>
        <begin position="102"/>
        <end position="120"/>
    </location>
</feature>
<evidence type="ECO:0000313" key="2">
    <source>
        <dbReference type="EMBL" id="NGQ90533.1"/>
    </source>
</evidence>
<proteinExistence type="predicted"/>
<keyword evidence="3" id="KW-1185">Reference proteome</keyword>
<accession>A0A6M1U6D6</accession>
<evidence type="ECO:0000256" key="1">
    <source>
        <dbReference type="SAM" id="Phobius"/>
    </source>
</evidence>
<dbReference type="InterPro" id="IPR018750">
    <property type="entry name" value="DUF2306_membrane"/>
</dbReference>
<evidence type="ECO:0000313" key="3">
    <source>
        <dbReference type="Proteomes" id="UP000474758"/>
    </source>
</evidence>
<feature type="transmembrane region" description="Helical" evidence="1">
    <location>
        <begin position="70"/>
        <end position="90"/>
    </location>
</feature>
<dbReference type="AlphaFoldDB" id="A0A6M1U6D6"/>
<name>A0A6M1U6D6_9RHOB</name>
<gene>
    <name evidence="2" type="ORF">G5V65_06455</name>
</gene>
<feature type="transmembrane region" description="Helical" evidence="1">
    <location>
        <begin position="45"/>
        <end position="64"/>
    </location>
</feature>
<reference evidence="2 3" key="1">
    <citation type="submission" date="2020-02" db="EMBL/GenBank/DDBJ databases">
        <title>Rhodobacter translucens sp. nov., a novel bacterium isolated from activated sludge.</title>
        <authorList>
            <person name="Liu J."/>
        </authorList>
    </citation>
    <scope>NUCLEOTIDE SEQUENCE [LARGE SCALE GENOMIC DNA]</scope>
    <source>
        <strain evidence="2 3">HX-7-19</strain>
    </source>
</reference>
<sequence length="142" mass="14524">MNGAAFLAAPLAVQLHALAALAALALGTVQLLAPKGTLPHRTTGWLWVALMTLAALSSFVFVWGPGFDGLGPIHILSVVTLVSLAGLVRAARTGRIAAHRSAALWLFIAALVITGAFTLLPGRLMHCVALTAPGTICQLGGS</sequence>
<protein>
    <submittedName>
        <fullName evidence="2">DUF2306 domain-containing protein</fullName>
    </submittedName>
</protein>
<keyword evidence="1" id="KW-1133">Transmembrane helix</keyword>
<feature type="transmembrane region" description="Helical" evidence="1">
    <location>
        <begin position="12"/>
        <end position="33"/>
    </location>
</feature>
<dbReference type="EMBL" id="JAALFE010000004">
    <property type="protein sequence ID" value="NGQ90533.1"/>
    <property type="molecule type" value="Genomic_DNA"/>
</dbReference>
<dbReference type="Proteomes" id="UP000474758">
    <property type="component" value="Unassembled WGS sequence"/>
</dbReference>
<keyword evidence="1" id="KW-0472">Membrane</keyword>
<organism evidence="2 3">
    <name type="scientific">Paragemmobacter kunshanensis</name>
    <dbReference type="NCBI Taxonomy" id="2583234"/>
    <lineage>
        <taxon>Bacteria</taxon>
        <taxon>Pseudomonadati</taxon>
        <taxon>Pseudomonadota</taxon>
        <taxon>Alphaproteobacteria</taxon>
        <taxon>Rhodobacterales</taxon>
        <taxon>Paracoccaceae</taxon>
        <taxon>Paragemmobacter</taxon>
    </lineage>
</organism>